<dbReference type="EMBL" id="LNQR01000115">
    <property type="protein sequence ID" value="KWT78408.1"/>
    <property type="molecule type" value="Genomic_DNA"/>
</dbReference>
<dbReference type="PROSITE" id="PS00018">
    <property type="entry name" value="EF_HAND_1"/>
    <property type="match status" value="1"/>
</dbReference>
<keyword evidence="1" id="KW-0378">Hydrolase</keyword>
<reference evidence="1 2" key="1">
    <citation type="submission" date="2015-11" db="EMBL/GenBank/DDBJ databases">
        <authorList>
            <person name="Lin W."/>
        </authorList>
    </citation>
    <scope>NUCLEOTIDE SEQUENCE [LARGE SCALE GENOMIC DNA]</scope>
    <source>
        <strain evidence="1 2">HCH-1</strain>
    </source>
</reference>
<protein>
    <submittedName>
        <fullName evidence="1">Metal-dependent hydrolase</fullName>
    </submittedName>
</protein>
<evidence type="ECO:0000313" key="2">
    <source>
        <dbReference type="Proteomes" id="UP000060487"/>
    </source>
</evidence>
<accession>A0ABR5SBZ6</accession>
<gene>
    <name evidence="1" type="ORF">ASN18_2816</name>
</gene>
<organism evidence="1 2">
    <name type="scientific">Candidatus Magnetominusculus xianensis</name>
    <dbReference type="NCBI Taxonomy" id="1748249"/>
    <lineage>
        <taxon>Bacteria</taxon>
        <taxon>Pseudomonadati</taxon>
        <taxon>Nitrospirota</taxon>
        <taxon>Nitrospiria</taxon>
        <taxon>Nitrospirales</taxon>
        <taxon>Nitrospiraceae</taxon>
        <taxon>Candidatus Magnetominusculus</taxon>
    </lineage>
</organism>
<dbReference type="InterPro" id="IPR018247">
    <property type="entry name" value="EF_Hand_1_Ca_BS"/>
</dbReference>
<name>A0ABR5SBZ6_9BACT</name>
<comment type="caution">
    <text evidence="1">The sequence shown here is derived from an EMBL/GenBank/DDBJ whole genome shotgun (WGS) entry which is preliminary data.</text>
</comment>
<dbReference type="InterPro" id="IPR032466">
    <property type="entry name" value="Metal_Hydrolase"/>
</dbReference>
<evidence type="ECO:0000313" key="1">
    <source>
        <dbReference type="EMBL" id="KWT78408.1"/>
    </source>
</evidence>
<dbReference type="SUPFAM" id="SSF51556">
    <property type="entry name" value="Metallo-dependent hydrolases"/>
    <property type="match status" value="1"/>
</dbReference>
<proteinExistence type="predicted"/>
<sequence>MRIDMHCHVVGNGIDIKNIDTDVYFNRENTPHWFTRILYAAIEHDMVKGGVDTNGDNAVSSDEYFKFMLKTLRESKEIDSVVLLAMDAPFDPDTHKRMDKIITLYVSNRFLYKKVQDLNAELTKQGVNKRFYFGASVNPNRNDWKEELDYIINETDAVLMKWIPSIQHIHIEGGHDAYYDTLAKAGLPLLCHIGPEYSFPEGVRNIERSAKDAKNDLDRFGLLIKPISCGVTVIAAHCASPVFPLIDKDETLKFYDFMKAMNTGGKVKIWADTSALSLSTRIPFLREIVENFPPKWLLNGSDFPIPIDAAAHLPFVTHKMKPSDYVEIMQIKNPLDKDIRIKAAHGFKNDVIFGNTQKVLRLNS</sequence>
<keyword evidence="2" id="KW-1185">Reference proteome</keyword>
<dbReference type="Gene3D" id="3.20.20.140">
    <property type="entry name" value="Metal-dependent hydrolases"/>
    <property type="match status" value="1"/>
</dbReference>
<dbReference type="Proteomes" id="UP000060487">
    <property type="component" value="Unassembled WGS sequence"/>
</dbReference>
<dbReference type="RefSeq" id="WP_085053436.1">
    <property type="nucleotide sequence ID" value="NZ_LNQR01000115.1"/>
</dbReference>
<dbReference type="GO" id="GO:0016787">
    <property type="term" value="F:hydrolase activity"/>
    <property type="evidence" value="ECO:0007669"/>
    <property type="project" value="UniProtKB-KW"/>
</dbReference>